<reference evidence="3" key="1">
    <citation type="submission" date="2020-09" db="EMBL/GenBank/DDBJ databases">
        <title>Genome seq and assembly of Limnohabitants sp.</title>
        <authorList>
            <person name="Chhetri G."/>
        </authorList>
    </citation>
    <scope>NUCLEOTIDE SEQUENCE</scope>
    <source>
        <strain evidence="3">JUR4</strain>
    </source>
</reference>
<name>A0A927FGL3_9BURK</name>
<keyword evidence="4" id="KW-1185">Reference proteome</keyword>
<dbReference type="GO" id="GO:0016020">
    <property type="term" value="C:membrane"/>
    <property type="evidence" value="ECO:0007669"/>
    <property type="project" value="InterPro"/>
</dbReference>
<feature type="transmembrane region" description="Helical" evidence="1">
    <location>
        <begin position="92"/>
        <end position="109"/>
    </location>
</feature>
<dbReference type="InterPro" id="IPR037185">
    <property type="entry name" value="EmrE-like"/>
</dbReference>
<accession>A0A927FGL3</accession>
<protein>
    <submittedName>
        <fullName evidence="3">EamA family transporter</fullName>
    </submittedName>
</protein>
<dbReference type="Proteomes" id="UP000647424">
    <property type="component" value="Unassembled WGS sequence"/>
</dbReference>
<organism evidence="3 4">
    <name type="scientific">Limnohabitans radicicola</name>
    <dbReference type="NCBI Taxonomy" id="2771427"/>
    <lineage>
        <taxon>Bacteria</taxon>
        <taxon>Pseudomonadati</taxon>
        <taxon>Pseudomonadota</taxon>
        <taxon>Betaproteobacteria</taxon>
        <taxon>Burkholderiales</taxon>
        <taxon>Comamonadaceae</taxon>
        <taxon>Limnohabitans</taxon>
    </lineage>
</organism>
<evidence type="ECO:0000313" key="3">
    <source>
        <dbReference type="EMBL" id="MBD8049678.1"/>
    </source>
</evidence>
<dbReference type="EMBL" id="JACYFT010000001">
    <property type="protein sequence ID" value="MBD8049678.1"/>
    <property type="molecule type" value="Genomic_DNA"/>
</dbReference>
<gene>
    <name evidence="3" type="ORF">IC609_03905</name>
</gene>
<dbReference type="SUPFAM" id="SSF103481">
    <property type="entry name" value="Multidrug resistance efflux transporter EmrE"/>
    <property type="match status" value="1"/>
</dbReference>
<proteinExistence type="predicted"/>
<feature type="transmembrane region" description="Helical" evidence="1">
    <location>
        <begin position="67"/>
        <end position="86"/>
    </location>
</feature>
<dbReference type="AlphaFoldDB" id="A0A927FGL3"/>
<evidence type="ECO:0000313" key="4">
    <source>
        <dbReference type="Proteomes" id="UP000647424"/>
    </source>
</evidence>
<feature type="domain" description="EamA" evidence="2">
    <location>
        <begin position="16"/>
        <end position="109"/>
    </location>
</feature>
<dbReference type="Gene3D" id="1.10.3730.20">
    <property type="match status" value="1"/>
</dbReference>
<evidence type="ECO:0000256" key="1">
    <source>
        <dbReference type="SAM" id="Phobius"/>
    </source>
</evidence>
<dbReference type="RefSeq" id="WP_191818131.1">
    <property type="nucleotide sequence ID" value="NZ_JACYFT010000001.1"/>
</dbReference>
<dbReference type="Pfam" id="PF00892">
    <property type="entry name" value="EamA"/>
    <property type="match status" value="1"/>
</dbReference>
<comment type="caution">
    <text evidence="3">The sequence shown here is derived from an EMBL/GenBank/DDBJ whole genome shotgun (WGS) entry which is preliminary data.</text>
</comment>
<sequence>MTTLIALLCVVGIACGQILFKLCAKAYQTHGLLTSQTITLFIAAMVLYGFTTLVWIWVLSRSELGKVYPLMALAFVLVPVATYFFFGERFSTSYMTGIGLIVAGIVLTSQGQ</sequence>
<feature type="transmembrane region" description="Helical" evidence="1">
    <location>
        <begin position="40"/>
        <end position="60"/>
    </location>
</feature>
<keyword evidence="1" id="KW-0472">Membrane</keyword>
<keyword evidence="1" id="KW-1133">Transmembrane helix</keyword>
<evidence type="ECO:0000259" key="2">
    <source>
        <dbReference type="Pfam" id="PF00892"/>
    </source>
</evidence>
<dbReference type="InterPro" id="IPR000620">
    <property type="entry name" value="EamA_dom"/>
</dbReference>
<keyword evidence="1" id="KW-0812">Transmembrane</keyword>